<evidence type="ECO:0000256" key="1">
    <source>
        <dbReference type="SAM" id="MobiDB-lite"/>
    </source>
</evidence>
<protein>
    <submittedName>
        <fullName evidence="2">Uncharacterized protein</fullName>
    </submittedName>
</protein>
<reference evidence="2" key="1">
    <citation type="submission" date="2020-03" db="EMBL/GenBank/DDBJ databases">
        <title>The deep terrestrial virosphere.</title>
        <authorList>
            <person name="Holmfeldt K."/>
            <person name="Nilsson E."/>
            <person name="Simone D."/>
            <person name="Lopez-Fernandez M."/>
            <person name="Wu X."/>
            <person name="de Brujin I."/>
            <person name="Lundin D."/>
            <person name="Andersson A."/>
            <person name="Bertilsson S."/>
            <person name="Dopson M."/>
        </authorList>
    </citation>
    <scope>NUCLEOTIDE SEQUENCE</scope>
    <source>
        <strain evidence="2">MM415B01290</strain>
    </source>
</reference>
<gene>
    <name evidence="2" type="ORF">MM415B01290_0005</name>
</gene>
<feature type="region of interest" description="Disordered" evidence="1">
    <location>
        <begin position="1"/>
        <end position="20"/>
    </location>
</feature>
<dbReference type="AlphaFoldDB" id="A0A6M3ISP4"/>
<proteinExistence type="predicted"/>
<sequence>MQEFFNEPKPTPKPKKAKAKKTKYVYGPKWDPWYGVKSLALIRDACAQARTGDEDTVINVKLWIKGLRRVLKADEQMLPDEALGHIHYNGYNPKQNLSSWHRAEAALVCLCPDFKKDE</sequence>
<evidence type="ECO:0000313" key="2">
    <source>
        <dbReference type="EMBL" id="QJA59472.1"/>
    </source>
</evidence>
<organism evidence="2">
    <name type="scientific">viral metagenome</name>
    <dbReference type="NCBI Taxonomy" id="1070528"/>
    <lineage>
        <taxon>unclassified sequences</taxon>
        <taxon>metagenomes</taxon>
        <taxon>organismal metagenomes</taxon>
    </lineage>
</organism>
<name>A0A6M3ISP4_9ZZZZ</name>
<accession>A0A6M3ISP4</accession>
<dbReference type="EMBL" id="MT141371">
    <property type="protein sequence ID" value="QJA59472.1"/>
    <property type="molecule type" value="Genomic_DNA"/>
</dbReference>